<accession>A0ABV9T1T0</accession>
<feature type="region of interest" description="Disordered" evidence="1">
    <location>
        <begin position="32"/>
        <end position="56"/>
    </location>
</feature>
<dbReference type="PROSITE" id="PS51257">
    <property type="entry name" value="PROKAR_LIPOPROTEIN"/>
    <property type="match status" value="1"/>
</dbReference>
<name>A0ABV9T1T0_9BACT</name>
<sequence>MINWLKGLRSFLLLASLFGFLFSATLVSCGNKKEASHTEHSEGDEHPTEEEHPTEQ</sequence>
<dbReference type="Proteomes" id="UP001595818">
    <property type="component" value="Unassembled WGS sequence"/>
</dbReference>
<evidence type="ECO:0000313" key="3">
    <source>
        <dbReference type="Proteomes" id="UP001595818"/>
    </source>
</evidence>
<organism evidence="2 3">
    <name type="scientific">Negadavirga shengliensis</name>
    <dbReference type="NCBI Taxonomy" id="1389218"/>
    <lineage>
        <taxon>Bacteria</taxon>
        <taxon>Pseudomonadati</taxon>
        <taxon>Bacteroidota</taxon>
        <taxon>Cytophagia</taxon>
        <taxon>Cytophagales</taxon>
        <taxon>Cyclobacteriaceae</taxon>
        <taxon>Negadavirga</taxon>
    </lineage>
</organism>
<proteinExistence type="predicted"/>
<keyword evidence="3" id="KW-1185">Reference proteome</keyword>
<protein>
    <recommendedName>
        <fullName evidence="4">Lipoprotein</fullName>
    </recommendedName>
</protein>
<evidence type="ECO:0008006" key="4">
    <source>
        <dbReference type="Google" id="ProtNLM"/>
    </source>
</evidence>
<evidence type="ECO:0000313" key="2">
    <source>
        <dbReference type="EMBL" id="MFC4872569.1"/>
    </source>
</evidence>
<comment type="caution">
    <text evidence="2">The sequence shown here is derived from an EMBL/GenBank/DDBJ whole genome shotgun (WGS) entry which is preliminary data.</text>
</comment>
<gene>
    <name evidence="2" type="ORF">ACFPFU_12810</name>
</gene>
<dbReference type="RefSeq" id="WP_377065072.1">
    <property type="nucleotide sequence ID" value="NZ_JBHSJJ010000006.1"/>
</dbReference>
<evidence type="ECO:0000256" key="1">
    <source>
        <dbReference type="SAM" id="MobiDB-lite"/>
    </source>
</evidence>
<reference evidence="3" key="1">
    <citation type="journal article" date="2019" name="Int. J. Syst. Evol. Microbiol.">
        <title>The Global Catalogue of Microorganisms (GCM) 10K type strain sequencing project: providing services to taxonomists for standard genome sequencing and annotation.</title>
        <authorList>
            <consortium name="The Broad Institute Genomics Platform"/>
            <consortium name="The Broad Institute Genome Sequencing Center for Infectious Disease"/>
            <person name="Wu L."/>
            <person name="Ma J."/>
        </authorList>
    </citation>
    <scope>NUCLEOTIDE SEQUENCE [LARGE SCALE GENOMIC DNA]</scope>
    <source>
        <strain evidence="3">CGMCC 4.7466</strain>
    </source>
</reference>
<dbReference type="EMBL" id="JBHSJJ010000006">
    <property type="protein sequence ID" value="MFC4872569.1"/>
    <property type="molecule type" value="Genomic_DNA"/>
</dbReference>